<evidence type="ECO:0000256" key="4">
    <source>
        <dbReference type="ARBA" id="ARBA00023157"/>
    </source>
</evidence>
<comment type="caution">
    <text evidence="5">Lacks conserved residue(s) required for the propagation of feature annotation.</text>
</comment>
<evidence type="ECO:0000313" key="10">
    <source>
        <dbReference type="EMBL" id="JAS04973.1"/>
    </source>
</evidence>
<dbReference type="GO" id="GO:0006952">
    <property type="term" value="P:defense response"/>
    <property type="evidence" value="ECO:0007669"/>
    <property type="project" value="UniProtKB-ARBA"/>
</dbReference>
<dbReference type="FunFam" id="3.40.33.10:FF:000005">
    <property type="entry name" value="Cysteine-rich secretory protein 2"/>
    <property type="match status" value="1"/>
</dbReference>
<dbReference type="AlphaFoldDB" id="A0A098M199"/>
<dbReference type="EMBL" id="GBSI01000002">
    <property type="protein sequence ID" value="JAC96493.1"/>
    <property type="molecule type" value="Transcribed_RNA"/>
</dbReference>
<organism evidence="9">
    <name type="scientific">Hypsiglena sp. JMG-2014</name>
    <dbReference type="NCBI Taxonomy" id="1550645"/>
    <lineage>
        <taxon>Eukaryota</taxon>
        <taxon>Metazoa</taxon>
        <taxon>Chordata</taxon>
        <taxon>Craniata</taxon>
        <taxon>Vertebrata</taxon>
        <taxon>Euteleostomi</taxon>
        <taxon>Lepidosauria</taxon>
        <taxon>Squamata</taxon>
        <taxon>Bifurcata</taxon>
        <taxon>Unidentata</taxon>
        <taxon>Episquamata</taxon>
        <taxon>Toxicofera</taxon>
        <taxon>Serpentes</taxon>
        <taxon>Colubroidea</taxon>
        <taxon>Dipsadidae</taxon>
        <taxon>Hypsiglena</taxon>
    </lineage>
</organism>
<feature type="signal peptide" evidence="6">
    <location>
        <begin position="1"/>
        <end position="18"/>
    </location>
</feature>
<evidence type="ECO:0000259" key="7">
    <source>
        <dbReference type="PROSITE" id="PS51670"/>
    </source>
</evidence>
<dbReference type="EMBL" id="GDBE01000004">
    <property type="protein sequence ID" value="JAS04973.1"/>
    <property type="molecule type" value="Transcribed_RNA"/>
</dbReference>
<evidence type="ECO:0000256" key="6">
    <source>
        <dbReference type="SAM" id="SignalP"/>
    </source>
</evidence>
<dbReference type="PRINTS" id="PR00837">
    <property type="entry name" value="V5TPXLIKE"/>
</dbReference>
<keyword evidence="3" id="KW-0964">Secreted</keyword>
<comment type="subcellular location">
    <subcellularLocation>
        <location evidence="1">Secreted</location>
    </subcellularLocation>
</comment>
<protein>
    <submittedName>
        <fullName evidence="9">Cysteine-rich secretory protein 1a</fullName>
    </submittedName>
    <submittedName>
        <fullName evidence="8">Cysteine-rich secretory protein 1c</fullName>
    </submittedName>
</protein>
<evidence type="ECO:0000256" key="1">
    <source>
        <dbReference type="ARBA" id="ARBA00004613"/>
    </source>
</evidence>
<dbReference type="CDD" id="cd05383">
    <property type="entry name" value="CAP_CRISP"/>
    <property type="match status" value="1"/>
</dbReference>
<proteinExistence type="inferred from homology"/>
<dbReference type="InterPro" id="IPR014044">
    <property type="entry name" value="CAP_dom"/>
</dbReference>
<evidence type="ECO:0000256" key="5">
    <source>
        <dbReference type="PROSITE-ProRule" id="PRU01005"/>
    </source>
</evidence>
<dbReference type="InterPro" id="IPR042076">
    <property type="entry name" value="Crisp-like_dom"/>
</dbReference>
<reference evidence="10" key="2">
    <citation type="journal article" date="2015" name="G3 (Bethesda)">
        <title>Post-transcriptional mechanisms contribute little to phenotypic variation in snake venoms.</title>
        <authorList>
            <person name="Rokyta D.R."/>
            <person name="Margres M.J."/>
            <person name="Calvin K."/>
        </authorList>
    </citation>
    <scope>NUCLEOTIDE SEQUENCE</scope>
    <source>
        <tissue evidence="10">Venom gland</tissue>
    </source>
</reference>
<dbReference type="InterPro" id="IPR001283">
    <property type="entry name" value="CRISP-related"/>
</dbReference>
<dbReference type="SMART" id="SM00198">
    <property type="entry name" value="SCP"/>
    <property type="match status" value="1"/>
</dbReference>
<evidence type="ECO:0000256" key="2">
    <source>
        <dbReference type="ARBA" id="ARBA00009923"/>
    </source>
</evidence>
<evidence type="ECO:0000313" key="8">
    <source>
        <dbReference type="EMBL" id="JAC96491.1"/>
    </source>
</evidence>
<dbReference type="PANTHER" id="PTHR10334">
    <property type="entry name" value="CYSTEINE-RICH SECRETORY PROTEIN-RELATED"/>
    <property type="match status" value="1"/>
</dbReference>
<dbReference type="SUPFAM" id="SSF55797">
    <property type="entry name" value="PR-1-like"/>
    <property type="match status" value="1"/>
</dbReference>
<dbReference type="GO" id="GO:0005576">
    <property type="term" value="C:extracellular region"/>
    <property type="evidence" value="ECO:0007669"/>
    <property type="project" value="UniProtKB-SubCell"/>
</dbReference>
<dbReference type="InterPro" id="IPR013871">
    <property type="entry name" value="Cysteine_rich_secretory"/>
</dbReference>
<dbReference type="PROSITE" id="PS51670">
    <property type="entry name" value="SHKT"/>
    <property type="match status" value="1"/>
</dbReference>
<dbReference type="Gene3D" id="1.10.10.740">
    <property type="entry name" value="Crisp domain"/>
    <property type="match status" value="1"/>
</dbReference>
<feature type="domain" description="ShKT" evidence="7">
    <location>
        <begin position="201"/>
        <end position="234"/>
    </location>
</feature>
<evidence type="ECO:0000256" key="3">
    <source>
        <dbReference type="ARBA" id="ARBA00022525"/>
    </source>
</evidence>
<name>A0A098M199_9SAUR</name>
<feature type="chain" id="PRO_5010610188" evidence="6">
    <location>
        <begin position="19"/>
        <end position="239"/>
    </location>
</feature>
<comment type="similarity">
    <text evidence="2">Belongs to the CRISP family.</text>
</comment>
<dbReference type="FunFam" id="1.10.10.740:FF:000001">
    <property type="entry name" value="Cysteine-rich secretory protein 2"/>
    <property type="match status" value="1"/>
</dbReference>
<dbReference type="InterPro" id="IPR035940">
    <property type="entry name" value="CAP_sf"/>
</dbReference>
<dbReference type="SUPFAM" id="SSF57546">
    <property type="entry name" value="Crisp domain-like"/>
    <property type="match status" value="1"/>
</dbReference>
<dbReference type="PROSITE" id="PS01010">
    <property type="entry name" value="CRISP_2"/>
    <property type="match status" value="1"/>
</dbReference>
<dbReference type="InterPro" id="IPR034117">
    <property type="entry name" value="SCP_CRISP"/>
</dbReference>
<feature type="disulfide bond" evidence="5">
    <location>
        <begin position="219"/>
        <end position="232"/>
    </location>
</feature>
<evidence type="ECO:0000313" key="9">
    <source>
        <dbReference type="EMBL" id="JAC96493.1"/>
    </source>
</evidence>
<dbReference type="Gene3D" id="3.40.33.10">
    <property type="entry name" value="CAP"/>
    <property type="match status" value="1"/>
</dbReference>
<sequence>MIVFILLSLAAVLQQSFGYVDFNSQSPRRPEIQRKIVNTHNNYRRSVSPTASNMLRMEWYSEAAANAERWAYQCYYGHSPNSDRILDGIQCGENIYMSSNPVGWAEIMQSWYDEHTNFIFGVGANPRGSVTGHYTQIVWYKSYRIGCAAYYCPSSLYNYFYVCQYCPAGNFEGRTATPYKSGPTCGDCPSACDNGLCTNPCTTEDKFTNCKELVQQAGCQDDYYKTNCPASCFCPNKII</sequence>
<dbReference type="PROSITE" id="PS01009">
    <property type="entry name" value="CRISP_1"/>
    <property type="match status" value="1"/>
</dbReference>
<accession>A0A098M199</accession>
<keyword evidence="6" id="KW-0732">Signal</keyword>
<dbReference type="Pfam" id="PF08562">
    <property type="entry name" value="Crisp"/>
    <property type="match status" value="1"/>
</dbReference>
<dbReference type="InterPro" id="IPR018244">
    <property type="entry name" value="Allrgn_V5/Tpx1_CS"/>
</dbReference>
<feature type="disulfide bond" evidence="5">
    <location>
        <begin position="210"/>
        <end position="228"/>
    </location>
</feature>
<keyword evidence="4 5" id="KW-1015">Disulfide bond</keyword>
<reference evidence="9" key="1">
    <citation type="submission" date="2014-09" db="EMBL/GenBank/DDBJ databases">
        <title>RNA-seq and high-definition mass spectrometry reveal the complex and divergent venoms of two rear-fanged colubrid snakes.</title>
        <authorList>
            <person name="McGivern J.J."/>
            <person name="Wray K.P."/>
            <person name="Margres M.J."/>
            <person name="Couch M.E."/>
            <person name="Mackessy S.P."/>
            <person name="Rokyta D.R."/>
        </authorList>
    </citation>
    <scope>NUCLEOTIDE SEQUENCE</scope>
    <source>
        <tissue evidence="9">Venom gland</tissue>
    </source>
</reference>
<dbReference type="EMBL" id="GBSI01000004">
    <property type="protein sequence ID" value="JAC96491.1"/>
    <property type="molecule type" value="Transcribed_RNA"/>
</dbReference>
<dbReference type="Pfam" id="PF00188">
    <property type="entry name" value="CAP"/>
    <property type="match status" value="1"/>
</dbReference>
<dbReference type="EMBL" id="GDBE01000002">
    <property type="protein sequence ID" value="JAS04975.1"/>
    <property type="molecule type" value="Transcribed_RNA"/>
</dbReference>
<dbReference type="InterPro" id="IPR003582">
    <property type="entry name" value="ShKT_dom"/>
</dbReference>